<dbReference type="Pfam" id="PF00665">
    <property type="entry name" value="rve"/>
    <property type="match status" value="1"/>
</dbReference>
<dbReference type="Gene3D" id="3.30.420.10">
    <property type="entry name" value="Ribonuclease H-like superfamily/Ribonuclease H"/>
    <property type="match status" value="1"/>
</dbReference>
<feature type="domain" description="Integrase catalytic" evidence="1">
    <location>
        <begin position="122"/>
        <end position="285"/>
    </location>
</feature>
<dbReference type="InterPro" id="IPR036397">
    <property type="entry name" value="RNaseH_sf"/>
</dbReference>
<dbReference type="GO" id="GO:0015074">
    <property type="term" value="P:DNA integration"/>
    <property type="evidence" value="ECO:0007669"/>
    <property type="project" value="InterPro"/>
</dbReference>
<dbReference type="EMBL" id="PCVL01000049">
    <property type="protein sequence ID" value="PIQ72348.1"/>
    <property type="molecule type" value="Genomic_DNA"/>
</dbReference>
<organism evidence="2 3">
    <name type="scientific">Candidatus Roizmanbacteria bacterium CG11_big_fil_rev_8_21_14_0_20_35_14</name>
    <dbReference type="NCBI Taxonomy" id="1974855"/>
    <lineage>
        <taxon>Bacteria</taxon>
        <taxon>Candidatus Roizmaniibacteriota</taxon>
    </lineage>
</organism>
<dbReference type="Pfam" id="PF13333">
    <property type="entry name" value="rve_2"/>
    <property type="match status" value="1"/>
</dbReference>
<sequence length="285" mass="33590">MSNQISLTPRTIADKHLNKLEKNISIYRQCELLGISKSSAYYNPVPISPEDLDLMKRIDKIHTDFPTYGTRTMAAQLTLDVKYLVGRKRTGRLMESIGIEAIFPKPKLSLNTKLHPVFPYLLKDIPILKSNQVWSADITYIRMKYGFLYLVVFMDWYARYILSWKLSDSLRTDFCLEAADKALQINIPDIVNFDQGVQFTDEEMIALWESQNTKISMDHKGRCFDNIFTERFWRSLKYEEVYLRDYQTMQEANQSIGEYIEKYNTRRLHQSLGYKTPVQIYRQIN</sequence>
<dbReference type="PROSITE" id="PS50994">
    <property type="entry name" value="INTEGRASE"/>
    <property type="match status" value="1"/>
</dbReference>
<dbReference type="PANTHER" id="PTHR46889:SF7">
    <property type="entry name" value="TRANSPOSASE FOR INSERTION SEQUENCE ELEMENT IS904"/>
    <property type="match status" value="1"/>
</dbReference>
<dbReference type="Pfam" id="PF13276">
    <property type="entry name" value="HTH_21"/>
    <property type="match status" value="1"/>
</dbReference>
<dbReference type="SUPFAM" id="SSF53098">
    <property type="entry name" value="Ribonuclease H-like"/>
    <property type="match status" value="1"/>
</dbReference>
<dbReference type="PANTHER" id="PTHR46889">
    <property type="entry name" value="TRANSPOSASE INSF FOR INSERTION SEQUENCE IS3B-RELATED"/>
    <property type="match status" value="1"/>
</dbReference>
<dbReference type="InterPro" id="IPR025948">
    <property type="entry name" value="HTH-like_dom"/>
</dbReference>
<comment type="caution">
    <text evidence="2">The sequence shown here is derived from an EMBL/GenBank/DDBJ whole genome shotgun (WGS) entry which is preliminary data.</text>
</comment>
<dbReference type="InterPro" id="IPR050900">
    <property type="entry name" value="Transposase_IS3/IS150/IS904"/>
</dbReference>
<name>A0A2H0KM60_9BACT</name>
<dbReference type="Proteomes" id="UP000229570">
    <property type="component" value="Unassembled WGS sequence"/>
</dbReference>
<evidence type="ECO:0000313" key="2">
    <source>
        <dbReference type="EMBL" id="PIQ72348.1"/>
    </source>
</evidence>
<evidence type="ECO:0000259" key="1">
    <source>
        <dbReference type="PROSITE" id="PS50994"/>
    </source>
</evidence>
<gene>
    <name evidence="2" type="ORF">COV86_03490</name>
</gene>
<dbReference type="GO" id="GO:0003676">
    <property type="term" value="F:nucleic acid binding"/>
    <property type="evidence" value="ECO:0007669"/>
    <property type="project" value="InterPro"/>
</dbReference>
<proteinExistence type="predicted"/>
<dbReference type="InterPro" id="IPR012337">
    <property type="entry name" value="RNaseH-like_sf"/>
</dbReference>
<protein>
    <submittedName>
        <fullName evidence="2">IS3 family transposase</fullName>
    </submittedName>
</protein>
<reference evidence="2 3" key="1">
    <citation type="submission" date="2017-09" db="EMBL/GenBank/DDBJ databases">
        <title>Depth-based differentiation of microbial function through sediment-hosted aquifers and enrichment of novel symbionts in the deep terrestrial subsurface.</title>
        <authorList>
            <person name="Probst A.J."/>
            <person name="Ladd B."/>
            <person name="Jarett J.K."/>
            <person name="Geller-Mcgrath D.E."/>
            <person name="Sieber C.M."/>
            <person name="Emerson J.B."/>
            <person name="Anantharaman K."/>
            <person name="Thomas B.C."/>
            <person name="Malmstrom R."/>
            <person name="Stieglmeier M."/>
            <person name="Klingl A."/>
            <person name="Woyke T."/>
            <person name="Ryan C.M."/>
            <person name="Banfield J.F."/>
        </authorList>
    </citation>
    <scope>NUCLEOTIDE SEQUENCE [LARGE SCALE GENOMIC DNA]</scope>
    <source>
        <strain evidence="2">CG11_big_fil_rev_8_21_14_0_20_35_14</strain>
    </source>
</reference>
<dbReference type="AlphaFoldDB" id="A0A2H0KM60"/>
<dbReference type="NCBIfam" id="NF033516">
    <property type="entry name" value="transpos_IS3"/>
    <property type="match status" value="1"/>
</dbReference>
<evidence type="ECO:0000313" key="3">
    <source>
        <dbReference type="Proteomes" id="UP000229570"/>
    </source>
</evidence>
<dbReference type="InterPro" id="IPR001584">
    <property type="entry name" value="Integrase_cat-core"/>
</dbReference>
<dbReference type="InterPro" id="IPR048020">
    <property type="entry name" value="Transpos_IS3"/>
</dbReference>
<accession>A0A2H0KM60</accession>